<gene>
    <name evidence="1" type="ORF">AWZ03_002669</name>
</gene>
<dbReference type="Proteomes" id="UP000295192">
    <property type="component" value="Unassembled WGS sequence"/>
</dbReference>
<comment type="caution">
    <text evidence="1">The sequence shown here is derived from an EMBL/GenBank/DDBJ whole genome shotgun (WGS) entry which is preliminary data.</text>
</comment>
<reference evidence="1 2" key="1">
    <citation type="journal article" date="2019" name="J. Hered.">
        <title>An Improved Genome Assembly for Drosophila navojoa, the Basal Species in the mojavensis Cluster.</title>
        <authorList>
            <person name="Vanderlinde T."/>
            <person name="Dupim E.G."/>
            <person name="Nazario-Yepiz N.O."/>
            <person name="Carvalho A.B."/>
        </authorList>
    </citation>
    <scope>NUCLEOTIDE SEQUENCE [LARGE SCALE GENOMIC DNA]</scope>
    <source>
        <strain evidence="1">Navoj_Jal97</strain>
        <tissue evidence="1">Whole organism</tissue>
    </source>
</reference>
<evidence type="ECO:0000313" key="2">
    <source>
        <dbReference type="Proteomes" id="UP000295192"/>
    </source>
</evidence>
<proteinExistence type="predicted"/>
<dbReference type="EMBL" id="LSRL02000012">
    <property type="protein sequence ID" value="TDG51014.1"/>
    <property type="molecule type" value="Genomic_DNA"/>
</dbReference>
<evidence type="ECO:0000313" key="1">
    <source>
        <dbReference type="EMBL" id="TDG51014.1"/>
    </source>
</evidence>
<keyword evidence="2" id="KW-1185">Reference proteome</keyword>
<organism evidence="1 2">
    <name type="scientific">Drosophila navojoa</name>
    <name type="common">Fruit fly</name>
    <dbReference type="NCBI Taxonomy" id="7232"/>
    <lineage>
        <taxon>Eukaryota</taxon>
        <taxon>Metazoa</taxon>
        <taxon>Ecdysozoa</taxon>
        <taxon>Arthropoda</taxon>
        <taxon>Hexapoda</taxon>
        <taxon>Insecta</taxon>
        <taxon>Pterygota</taxon>
        <taxon>Neoptera</taxon>
        <taxon>Endopterygota</taxon>
        <taxon>Diptera</taxon>
        <taxon>Brachycera</taxon>
        <taxon>Muscomorpha</taxon>
        <taxon>Ephydroidea</taxon>
        <taxon>Drosophilidae</taxon>
        <taxon>Drosophila</taxon>
    </lineage>
</organism>
<accession>A0A484BQR9</accession>
<protein>
    <submittedName>
        <fullName evidence="1">Uncharacterized protein</fullName>
    </submittedName>
</protein>
<name>A0A484BQR9_DRONA</name>
<dbReference type="AlphaFoldDB" id="A0A484BQR9"/>
<sequence>MSTAAQWENNQPALSVRKMRKTLAFCLRSHCAVEPKRIMRYAETEADNRQWTVDNAPWTLDNGQWSSCRAQMLAWTCPSHEMDANILNLFHSESNRGLSLTALTVILAALHLLPLTRLGRTSNADPKQRLK</sequence>